<evidence type="ECO:0000256" key="5">
    <source>
        <dbReference type="ARBA" id="ARBA00022598"/>
    </source>
</evidence>
<comment type="similarity">
    <text evidence="9 12">Belongs to the GARS family.</text>
</comment>
<dbReference type="InterPro" id="IPR013815">
    <property type="entry name" value="ATP_grasp_subdomain_1"/>
</dbReference>
<gene>
    <name evidence="12" type="primary">purD</name>
    <name evidence="15" type="ORF">SAMN00017477_1231</name>
</gene>
<dbReference type="Gene3D" id="3.40.50.20">
    <property type="match status" value="1"/>
</dbReference>
<evidence type="ECO:0000256" key="2">
    <source>
        <dbReference type="ARBA" id="ARBA00001946"/>
    </source>
</evidence>
<dbReference type="GO" id="GO:0004637">
    <property type="term" value="F:phosphoribosylamine-glycine ligase activity"/>
    <property type="evidence" value="ECO:0007669"/>
    <property type="project" value="UniProtKB-UniRule"/>
</dbReference>
<evidence type="ECO:0000256" key="9">
    <source>
        <dbReference type="ARBA" id="ARBA00038345"/>
    </source>
</evidence>
<evidence type="ECO:0000256" key="8">
    <source>
        <dbReference type="ARBA" id="ARBA00022840"/>
    </source>
</evidence>
<reference evidence="16" key="1">
    <citation type="submission" date="2017-04" db="EMBL/GenBank/DDBJ databases">
        <authorList>
            <person name="Varghese N."/>
            <person name="Submissions S."/>
        </authorList>
    </citation>
    <scope>NUCLEOTIDE SEQUENCE [LARGE SCALE GENOMIC DNA]</scope>
    <source>
        <strain evidence="16">DSM 20463</strain>
    </source>
</reference>
<sequence length="409" mass="45486">MKVLVIGNGGREYSILKKLSKDGVELFAAKGNGGTSAFATNVDIDPENIDALVEFTKEKAIDLTIVGPENPLCLGIVDKFEEDGLKIFGVKKMGAQFEASKDFTKEFLVRHDISTAKYATFFEYEKAMEYLDQVNYPIVIKADGLCLGKGVTIAEDKKSAEDALKDIFVEEKMNSDRVVIEEFLDGNEISAICMVSHNKIYPFEYARDYKKIGEGNTGANTGGVGNIIPVEDMSSELKDQIREILDEISAGLEKDNFNYTGILFVGFMVVEKPYVLEFNVRFGDPEAEVIMEKLDSSLLELVEKAIDGTLKEEDFKYNEEYYTGVMMVSGGYPADYVKGYEITGIEDVKNSTVVHSGTALKDGKFYTSGGRVLMVIGHGKTREEATKMAYEDVEKIHFKGAYYRRDVGI</sequence>
<dbReference type="Gene3D" id="3.30.470.20">
    <property type="entry name" value="ATP-grasp fold, B domain"/>
    <property type="match status" value="1"/>
</dbReference>
<accession>A0A1W1V327</accession>
<dbReference type="HAMAP" id="MF_00138">
    <property type="entry name" value="GARS"/>
    <property type="match status" value="1"/>
</dbReference>
<proteinExistence type="inferred from homology"/>
<feature type="domain" description="ATP-grasp" evidence="14">
    <location>
        <begin position="105"/>
        <end position="307"/>
    </location>
</feature>
<comment type="cofactor">
    <cofactor evidence="1">
        <name>Mn(2+)</name>
        <dbReference type="ChEBI" id="CHEBI:29035"/>
    </cofactor>
</comment>
<comment type="cofactor">
    <cofactor evidence="2">
        <name>Mg(2+)</name>
        <dbReference type="ChEBI" id="CHEBI:18420"/>
    </cofactor>
</comment>
<evidence type="ECO:0000256" key="6">
    <source>
        <dbReference type="ARBA" id="ARBA00022741"/>
    </source>
</evidence>
<evidence type="ECO:0000313" key="15">
    <source>
        <dbReference type="EMBL" id="SMB87732.1"/>
    </source>
</evidence>
<dbReference type="GO" id="GO:0005524">
    <property type="term" value="F:ATP binding"/>
    <property type="evidence" value="ECO:0007669"/>
    <property type="project" value="UniProtKB-UniRule"/>
</dbReference>
<dbReference type="Gene3D" id="3.90.600.10">
    <property type="entry name" value="Phosphoribosylglycinamide synthetase, C-terminal domain"/>
    <property type="match status" value="1"/>
</dbReference>
<evidence type="ECO:0000256" key="12">
    <source>
        <dbReference type="HAMAP-Rule" id="MF_00138"/>
    </source>
</evidence>
<dbReference type="InterPro" id="IPR011054">
    <property type="entry name" value="Rudment_hybrid_motif"/>
</dbReference>
<evidence type="ECO:0000256" key="7">
    <source>
        <dbReference type="ARBA" id="ARBA00022755"/>
    </source>
</evidence>
<dbReference type="RefSeq" id="WP_084230795.1">
    <property type="nucleotide sequence ID" value="NZ_FWWR01000009.1"/>
</dbReference>
<dbReference type="SMART" id="SM01209">
    <property type="entry name" value="GARS_A"/>
    <property type="match status" value="1"/>
</dbReference>
<organism evidence="15 16">
    <name type="scientific">Peptoniphilus asaccharolyticus DSM 20463</name>
    <dbReference type="NCBI Taxonomy" id="573058"/>
    <lineage>
        <taxon>Bacteria</taxon>
        <taxon>Bacillati</taxon>
        <taxon>Bacillota</taxon>
        <taxon>Tissierellia</taxon>
        <taxon>Tissierellales</taxon>
        <taxon>Peptoniphilaceae</taxon>
        <taxon>Peptoniphilus</taxon>
    </lineage>
</organism>
<dbReference type="GO" id="GO:0009113">
    <property type="term" value="P:purine nucleobase biosynthetic process"/>
    <property type="evidence" value="ECO:0007669"/>
    <property type="project" value="InterPro"/>
</dbReference>
<dbReference type="Gene3D" id="3.30.1490.20">
    <property type="entry name" value="ATP-grasp fold, A domain"/>
    <property type="match status" value="1"/>
</dbReference>
<dbReference type="PROSITE" id="PS00184">
    <property type="entry name" value="GARS"/>
    <property type="match status" value="1"/>
</dbReference>
<evidence type="ECO:0000256" key="1">
    <source>
        <dbReference type="ARBA" id="ARBA00001936"/>
    </source>
</evidence>
<dbReference type="InterPro" id="IPR000115">
    <property type="entry name" value="PRibGlycinamide_synth"/>
</dbReference>
<dbReference type="PANTHER" id="PTHR43472:SF1">
    <property type="entry name" value="PHOSPHORIBOSYLAMINE--GLYCINE LIGASE, CHLOROPLASTIC"/>
    <property type="match status" value="1"/>
</dbReference>
<evidence type="ECO:0000256" key="11">
    <source>
        <dbReference type="ARBA" id="ARBA00042864"/>
    </source>
</evidence>
<dbReference type="PROSITE" id="PS50975">
    <property type="entry name" value="ATP_GRASP"/>
    <property type="match status" value="1"/>
</dbReference>
<keyword evidence="16" id="KW-1185">Reference proteome</keyword>
<dbReference type="Pfam" id="PF02843">
    <property type="entry name" value="GARS_C"/>
    <property type="match status" value="1"/>
</dbReference>
<dbReference type="GO" id="GO:0006189">
    <property type="term" value="P:'de novo' IMP biosynthetic process"/>
    <property type="evidence" value="ECO:0007669"/>
    <property type="project" value="UniProtKB-UniRule"/>
</dbReference>
<keyword evidence="6 13" id="KW-0547">Nucleotide-binding</keyword>
<evidence type="ECO:0000256" key="4">
    <source>
        <dbReference type="ARBA" id="ARBA00013255"/>
    </source>
</evidence>
<dbReference type="InterPro" id="IPR020560">
    <property type="entry name" value="PRibGlycinamide_synth_C-dom"/>
</dbReference>
<dbReference type="NCBIfam" id="TIGR00877">
    <property type="entry name" value="purD"/>
    <property type="match status" value="1"/>
</dbReference>
<dbReference type="SUPFAM" id="SSF52440">
    <property type="entry name" value="PreATP-grasp domain"/>
    <property type="match status" value="1"/>
</dbReference>
<keyword evidence="5 12" id="KW-0436">Ligase</keyword>
<dbReference type="InterPro" id="IPR016185">
    <property type="entry name" value="PreATP-grasp_dom_sf"/>
</dbReference>
<name>A0A1W1V327_PEPAS</name>
<dbReference type="SUPFAM" id="SSF51246">
    <property type="entry name" value="Rudiment single hybrid motif"/>
    <property type="match status" value="1"/>
</dbReference>
<evidence type="ECO:0000259" key="14">
    <source>
        <dbReference type="PROSITE" id="PS50975"/>
    </source>
</evidence>
<keyword evidence="8 13" id="KW-0067">ATP-binding</keyword>
<dbReference type="Pfam" id="PF02844">
    <property type="entry name" value="GARS_N"/>
    <property type="match status" value="1"/>
</dbReference>
<dbReference type="InterPro" id="IPR037123">
    <property type="entry name" value="PRibGlycinamide_synth_C_sf"/>
</dbReference>
<dbReference type="STRING" id="573058.SAMN00017477_1231"/>
<dbReference type="InterPro" id="IPR011761">
    <property type="entry name" value="ATP-grasp"/>
</dbReference>
<dbReference type="EMBL" id="FWWR01000009">
    <property type="protein sequence ID" value="SMB87732.1"/>
    <property type="molecule type" value="Genomic_DNA"/>
</dbReference>
<dbReference type="OrthoDB" id="9807240at2"/>
<protein>
    <recommendedName>
        <fullName evidence="4 12">Phosphoribosylamine--glycine ligase</fullName>
        <ecNumber evidence="4 12">6.3.4.13</ecNumber>
    </recommendedName>
    <alternativeName>
        <fullName evidence="12">GARS</fullName>
    </alternativeName>
    <alternativeName>
        <fullName evidence="10 12">Glycinamide ribonucleotide synthetase</fullName>
    </alternativeName>
    <alternativeName>
        <fullName evidence="11 12">Phosphoribosylglycinamide synthetase</fullName>
    </alternativeName>
</protein>
<dbReference type="Proteomes" id="UP000192368">
    <property type="component" value="Unassembled WGS sequence"/>
</dbReference>
<dbReference type="SMART" id="SM01210">
    <property type="entry name" value="GARS_C"/>
    <property type="match status" value="1"/>
</dbReference>
<dbReference type="PANTHER" id="PTHR43472">
    <property type="entry name" value="PHOSPHORIBOSYLAMINE--GLYCINE LIGASE"/>
    <property type="match status" value="1"/>
</dbReference>
<keyword evidence="7 12" id="KW-0658">Purine biosynthesis</keyword>
<dbReference type="SUPFAM" id="SSF56059">
    <property type="entry name" value="Glutathione synthetase ATP-binding domain-like"/>
    <property type="match status" value="1"/>
</dbReference>
<dbReference type="GO" id="GO:0046872">
    <property type="term" value="F:metal ion binding"/>
    <property type="evidence" value="ECO:0007669"/>
    <property type="project" value="InterPro"/>
</dbReference>
<dbReference type="InterPro" id="IPR020559">
    <property type="entry name" value="PRibGlycinamide_synth_CS"/>
</dbReference>
<dbReference type="AlphaFoldDB" id="A0A1W1V327"/>
<evidence type="ECO:0000256" key="3">
    <source>
        <dbReference type="ARBA" id="ARBA00005174"/>
    </source>
</evidence>
<comment type="pathway">
    <text evidence="3 12">Purine metabolism; IMP biosynthesis via de novo pathway; N(1)-(5-phospho-D-ribosyl)glycinamide from 5-phospho-alpha-D-ribose 1-diphosphate: step 2/2.</text>
</comment>
<dbReference type="InterPro" id="IPR020561">
    <property type="entry name" value="PRibGlycinamid_synth_ATP-grasp"/>
</dbReference>
<comment type="catalytic activity">
    <reaction evidence="12">
        <text>5-phospho-beta-D-ribosylamine + glycine + ATP = N(1)-(5-phospho-beta-D-ribosyl)glycinamide + ADP + phosphate + H(+)</text>
        <dbReference type="Rhea" id="RHEA:17453"/>
        <dbReference type="ChEBI" id="CHEBI:15378"/>
        <dbReference type="ChEBI" id="CHEBI:30616"/>
        <dbReference type="ChEBI" id="CHEBI:43474"/>
        <dbReference type="ChEBI" id="CHEBI:57305"/>
        <dbReference type="ChEBI" id="CHEBI:58681"/>
        <dbReference type="ChEBI" id="CHEBI:143788"/>
        <dbReference type="ChEBI" id="CHEBI:456216"/>
        <dbReference type="EC" id="6.3.4.13"/>
    </reaction>
</comment>
<dbReference type="UniPathway" id="UPA00074">
    <property type="reaction ID" value="UER00125"/>
</dbReference>
<dbReference type="Pfam" id="PF01071">
    <property type="entry name" value="GARS_A"/>
    <property type="match status" value="1"/>
</dbReference>
<evidence type="ECO:0000256" key="13">
    <source>
        <dbReference type="PROSITE-ProRule" id="PRU00409"/>
    </source>
</evidence>
<evidence type="ECO:0000313" key="16">
    <source>
        <dbReference type="Proteomes" id="UP000192368"/>
    </source>
</evidence>
<dbReference type="EC" id="6.3.4.13" evidence="4 12"/>
<dbReference type="InterPro" id="IPR020562">
    <property type="entry name" value="PRibGlycinamide_synth_N"/>
</dbReference>
<evidence type="ECO:0000256" key="10">
    <source>
        <dbReference type="ARBA" id="ARBA00042242"/>
    </source>
</evidence>